<comment type="caution">
    <text evidence="7">The sequence shown here is derived from an EMBL/GenBank/DDBJ whole genome shotgun (WGS) entry which is preliminary data.</text>
</comment>
<dbReference type="PANTHER" id="PTHR23427">
    <property type="entry name" value="SURFEIT LOCUS PROTEIN"/>
    <property type="match status" value="1"/>
</dbReference>
<feature type="transmembrane region" description="Helical" evidence="6">
    <location>
        <begin position="211"/>
        <end position="232"/>
    </location>
</feature>
<sequence>MTSGRSPRRVGLIGAGIVAALLVAVLCGLGVWQVQRLQWKTDLIRQVEARLSTPAIPAPAMAAWQGLDGTDDYRRVIVTGQMDQQHEALVKAVTAYGAGFWVMAPLKTDQGWTVWINRGFVPQDRTAASSRSQPQGVVTITGLLRMSQPGGAFLRANDPDADRWYSRDTAALATSRGLDRVAPYFIDADAGSGDELPIGGLTVVRFRNNHLGYALTWFAMALGLAAAATILLRRERHREA</sequence>
<keyword evidence="8" id="KW-1185">Reference proteome</keyword>
<dbReference type="CDD" id="cd06662">
    <property type="entry name" value="SURF1"/>
    <property type="match status" value="1"/>
</dbReference>
<evidence type="ECO:0000313" key="7">
    <source>
        <dbReference type="EMBL" id="MCT4333603.1"/>
    </source>
</evidence>
<evidence type="ECO:0000256" key="6">
    <source>
        <dbReference type="RuleBase" id="RU363076"/>
    </source>
</evidence>
<accession>A0ABT2KAN2</accession>
<keyword evidence="4 6" id="KW-1133">Transmembrane helix</keyword>
<protein>
    <recommendedName>
        <fullName evidence="6">SURF1-like protein</fullName>
    </recommendedName>
</protein>
<evidence type="ECO:0000256" key="1">
    <source>
        <dbReference type="ARBA" id="ARBA00004370"/>
    </source>
</evidence>
<dbReference type="PROSITE" id="PS50895">
    <property type="entry name" value="SURF1"/>
    <property type="match status" value="1"/>
</dbReference>
<evidence type="ECO:0000256" key="4">
    <source>
        <dbReference type="ARBA" id="ARBA00022989"/>
    </source>
</evidence>
<keyword evidence="3 6" id="KW-0812">Transmembrane</keyword>
<dbReference type="RefSeq" id="WP_260277459.1">
    <property type="nucleotide sequence ID" value="NZ_JANAVZ010000006.1"/>
</dbReference>
<gene>
    <name evidence="7" type="ORF">MU516_12080</name>
</gene>
<comment type="similarity">
    <text evidence="2 6">Belongs to the SURF1 family.</text>
</comment>
<keyword evidence="5 6" id="KW-0472">Membrane</keyword>
<name>A0ABT2KAN2_9RHOB</name>
<dbReference type="Proteomes" id="UP001320702">
    <property type="component" value="Unassembled WGS sequence"/>
</dbReference>
<dbReference type="Pfam" id="PF02104">
    <property type="entry name" value="SURF1"/>
    <property type="match status" value="1"/>
</dbReference>
<dbReference type="InterPro" id="IPR002994">
    <property type="entry name" value="Surf1/Shy1"/>
</dbReference>
<evidence type="ECO:0000256" key="3">
    <source>
        <dbReference type="ARBA" id="ARBA00022692"/>
    </source>
</evidence>
<reference evidence="7 8" key="1">
    <citation type="submission" date="2022-04" db="EMBL/GenBank/DDBJ databases">
        <title>Paracoccus sp. YLB-12 draft genome sequence.</title>
        <authorList>
            <person name="Yu L."/>
        </authorList>
    </citation>
    <scope>NUCLEOTIDE SEQUENCE [LARGE SCALE GENOMIC DNA]</scope>
    <source>
        <strain evidence="7 8">YLB-12</strain>
    </source>
</reference>
<dbReference type="PANTHER" id="PTHR23427:SF2">
    <property type="entry name" value="SURFEIT LOCUS PROTEIN 1"/>
    <property type="match status" value="1"/>
</dbReference>
<evidence type="ECO:0000256" key="2">
    <source>
        <dbReference type="ARBA" id="ARBA00007165"/>
    </source>
</evidence>
<organism evidence="7 8">
    <name type="scientific">Paracoccus maritimus</name>
    <dbReference type="NCBI Taxonomy" id="2933292"/>
    <lineage>
        <taxon>Bacteria</taxon>
        <taxon>Pseudomonadati</taxon>
        <taxon>Pseudomonadota</taxon>
        <taxon>Alphaproteobacteria</taxon>
        <taxon>Rhodobacterales</taxon>
        <taxon>Paracoccaceae</taxon>
        <taxon>Paracoccus</taxon>
    </lineage>
</organism>
<comment type="subcellular location">
    <subcellularLocation>
        <location evidence="6">Cell membrane</location>
        <topology evidence="6">Multi-pass membrane protein</topology>
    </subcellularLocation>
    <subcellularLocation>
        <location evidence="1">Membrane</location>
    </subcellularLocation>
</comment>
<proteinExistence type="inferred from homology"/>
<feature type="transmembrane region" description="Helical" evidence="6">
    <location>
        <begin position="12"/>
        <end position="32"/>
    </location>
</feature>
<evidence type="ECO:0000313" key="8">
    <source>
        <dbReference type="Proteomes" id="UP001320702"/>
    </source>
</evidence>
<dbReference type="InterPro" id="IPR045214">
    <property type="entry name" value="Surf1/Surf4"/>
</dbReference>
<keyword evidence="6" id="KW-1003">Cell membrane</keyword>
<evidence type="ECO:0000256" key="5">
    <source>
        <dbReference type="ARBA" id="ARBA00023136"/>
    </source>
</evidence>
<dbReference type="EMBL" id="JANAVZ010000006">
    <property type="protein sequence ID" value="MCT4333603.1"/>
    <property type="molecule type" value="Genomic_DNA"/>
</dbReference>